<dbReference type="GO" id="GO:0005758">
    <property type="term" value="C:mitochondrial intermembrane space"/>
    <property type="evidence" value="ECO:0007669"/>
    <property type="project" value="TreeGrafter"/>
</dbReference>
<dbReference type="PROSITE" id="PS51808">
    <property type="entry name" value="CHCH"/>
    <property type="match status" value="1"/>
</dbReference>
<organism evidence="7 8">
    <name type="scientific">Geodia barretti</name>
    <name type="common">Barrett's horny sponge</name>
    <dbReference type="NCBI Taxonomy" id="519541"/>
    <lineage>
        <taxon>Eukaryota</taxon>
        <taxon>Metazoa</taxon>
        <taxon>Porifera</taxon>
        <taxon>Demospongiae</taxon>
        <taxon>Heteroscleromorpha</taxon>
        <taxon>Tetractinellida</taxon>
        <taxon>Astrophorina</taxon>
        <taxon>Geodiidae</taxon>
        <taxon>Geodia</taxon>
    </lineage>
</organism>
<evidence type="ECO:0000256" key="5">
    <source>
        <dbReference type="SAM" id="MobiDB-lite"/>
    </source>
</evidence>
<sequence length="112" mass="13094">YARHHAHRFTESSKAKASRQRQFSSGPRWYAGRAVMLLLNHSRPIIGLSLGTGECRDHMMKFLSCLKEKGSDNSLCRDESRAYLQCRMDRDLMTKEDFRKLGYKEPDEINLR</sequence>
<feature type="non-terminal residue" evidence="7">
    <location>
        <position position="1"/>
    </location>
</feature>
<evidence type="ECO:0000313" key="7">
    <source>
        <dbReference type="EMBL" id="CAI8034907.1"/>
    </source>
</evidence>
<evidence type="ECO:0000256" key="2">
    <source>
        <dbReference type="ARBA" id="ARBA00022490"/>
    </source>
</evidence>
<dbReference type="Proteomes" id="UP001174909">
    <property type="component" value="Unassembled WGS sequence"/>
</dbReference>
<keyword evidence="2" id="KW-0963">Cytoplasm</keyword>
<keyword evidence="8" id="KW-1185">Reference proteome</keyword>
<gene>
    <name evidence="7" type="ORF">GBAR_LOCUS19605</name>
</gene>
<comment type="subcellular location">
    <subcellularLocation>
        <location evidence="1">Cytoplasm</location>
    </subcellularLocation>
</comment>
<dbReference type="PANTHER" id="PTHR21107">
    <property type="entry name" value="CYTOCHROME C OXIDASE ASSEMBLY PROTEIN COX19"/>
    <property type="match status" value="1"/>
</dbReference>
<dbReference type="InterPro" id="IPR010625">
    <property type="entry name" value="CHCH"/>
</dbReference>
<protein>
    <submittedName>
        <fullName evidence="7">Cytochrome c oxidase assembly protein COX19</fullName>
    </submittedName>
</protein>
<dbReference type="AlphaFoldDB" id="A0AA35ST80"/>
<accession>A0AA35ST80</accession>
<dbReference type="Pfam" id="PF06747">
    <property type="entry name" value="CHCH"/>
    <property type="match status" value="1"/>
</dbReference>
<evidence type="ECO:0000313" key="8">
    <source>
        <dbReference type="Proteomes" id="UP001174909"/>
    </source>
</evidence>
<dbReference type="PANTHER" id="PTHR21107:SF2">
    <property type="entry name" value="CYTOCHROME C OXIDASE ASSEMBLY PROTEIN COX19"/>
    <property type="match status" value="1"/>
</dbReference>
<feature type="region of interest" description="Disordered" evidence="5">
    <location>
        <begin position="1"/>
        <end position="24"/>
    </location>
</feature>
<dbReference type="GO" id="GO:0033617">
    <property type="term" value="P:mitochondrial respiratory chain complex IV assembly"/>
    <property type="evidence" value="ECO:0007669"/>
    <property type="project" value="TreeGrafter"/>
</dbReference>
<comment type="caution">
    <text evidence="7">The sequence shown here is derived from an EMBL/GenBank/DDBJ whole genome shotgun (WGS) entry which is preliminary data.</text>
</comment>
<evidence type="ECO:0000256" key="1">
    <source>
        <dbReference type="ARBA" id="ARBA00004496"/>
    </source>
</evidence>
<name>A0AA35ST80_GEOBA</name>
<keyword evidence="3" id="KW-1015">Disulfide bond</keyword>
<feature type="domain" description="CHCH" evidence="6">
    <location>
        <begin position="55"/>
        <end position="88"/>
    </location>
</feature>
<evidence type="ECO:0000256" key="3">
    <source>
        <dbReference type="ARBA" id="ARBA00023157"/>
    </source>
</evidence>
<reference evidence="7" key="1">
    <citation type="submission" date="2023-03" db="EMBL/GenBank/DDBJ databases">
        <authorList>
            <person name="Steffen K."/>
            <person name="Cardenas P."/>
        </authorList>
    </citation>
    <scope>NUCLEOTIDE SEQUENCE</scope>
</reference>
<evidence type="ECO:0000256" key="4">
    <source>
        <dbReference type="ARBA" id="ARBA00038223"/>
    </source>
</evidence>
<evidence type="ECO:0000259" key="6">
    <source>
        <dbReference type="Pfam" id="PF06747"/>
    </source>
</evidence>
<dbReference type="InterPro" id="IPR051383">
    <property type="entry name" value="COX19"/>
</dbReference>
<proteinExistence type="inferred from homology"/>
<dbReference type="EMBL" id="CASHTH010002758">
    <property type="protein sequence ID" value="CAI8034907.1"/>
    <property type="molecule type" value="Genomic_DNA"/>
</dbReference>
<comment type="similarity">
    <text evidence="4">Belongs to the COX19 family.</text>
</comment>